<sequence>MHLPTYLLPLILFLTPTPTLARKTPEKVLLSNVKTLTLRKDLKTTHNRVSPVPQLKCIGGNAKGLYEIDVLRCKNQGSAYGDEDIQWTCTASLPAEFKLGSTDVICEGFTSSADPYVLKGSCGVEYRLVLTDLGEEKYGKKGKKLWDGDDDDRSPAGGVIPVLFWIIFIAVICWMIYSAFLRDNGPRRPGANNNRPGFFGGGGGGGGGGSGGNDDPPPPYDYHPPPKTSSTRAAPRAPNAPAQEGWRPGFWTGALGGAAAGYMAGNRGQNQQPRAQPPTMGYGGYDNGEGSSRWGGGASPRSSGSSSSGSGFGGSRHESSGFGGTSRR</sequence>
<dbReference type="AlphaFoldDB" id="A0AA39R0J3"/>
<dbReference type="Pfam" id="PF06682">
    <property type="entry name" value="SARAF"/>
    <property type="match status" value="1"/>
</dbReference>
<comment type="caution">
    <text evidence="17">The sequence shown here is derived from an EMBL/GenBank/DDBJ whole genome shotgun (WGS) entry which is preliminary data.</text>
</comment>
<evidence type="ECO:0000256" key="5">
    <source>
        <dbReference type="ARBA" id="ARBA00022568"/>
    </source>
</evidence>
<keyword evidence="18" id="KW-1185">Reference proteome</keyword>
<dbReference type="GO" id="GO:0006816">
    <property type="term" value="P:calcium ion transport"/>
    <property type="evidence" value="ECO:0007669"/>
    <property type="project" value="UniProtKB-KW"/>
</dbReference>
<keyword evidence="5" id="KW-0109">Calcium transport</keyword>
<organism evidence="17 18">
    <name type="scientific">Cladonia borealis</name>
    <dbReference type="NCBI Taxonomy" id="184061"/>
    <lineage>
        <taxon>Eukaryota</taxon>
        <taxon>Fungi</taxon>
        <taxon>Dikarya</taxon>
        <taxon>Ascomycota</taxon>
        <taxon>Pezizomycotina</taxon>
        <taxon>Lecanoromycetes</taxon>
        <taxon>OSLEUM clade</taxon>
        <taxon>Lecanoromycetidae</taxon>
        <taxon>Lecanorales</taxon>
        <taxon>Lecanorineae</taxon>
        <taxon>Cladoniaceae</taxon>
        <taxon>Cladonia</taxon>
    </lineage>
</organism>
<evidence type="ECO:0000256" key="6">
    <source>
        <dbReference type="ARBA" id="ARBA00022692"/>
    </source>
</evidence>
<evidence type="ECO:0000256" key="3">
    <source>
        <dbReference type="ARBA" id="ARBA00016584"/>
    </source>
</evidence>
<evidence type="ECO:0000256" key="11">
    <source>
        <dbReference type="ARBA" id="ARBA00023065"/>
    </source>
</evidence>
<keyword evidence="8" id="KW-0256">Endoplasmic reticulum</keyword>
<evidence type="ECO:0000256" key="1">
    <source>
        <dbReference type="ARBA" id="ARBA00004115"/>
    </source>
</evidence>
<protein>
    <recommendedName>
        <fullName evidence="3">Store-operated calcium entry-associated regulatory factor</fullName>
    </recommendedName>
    <alternativeName>
        <fullName evidence="13">Transmembrane protein 66</fullName>
    </alternativeName>
</protein>
<dbReference type="InterPro" id="IPR009567">
    <property type="entry name" value="SARAF"/>
</dbReference>
<evidence type="ECO:0000256" key="10">
    <source>
        <dbReference type="ARBA" id="ARBA00022989"/>
    </source>
</evidence>
<keyword evidence="9" id="KW-0106">Calcium</keyword>
<evidence type="ECO:0000256" key="16">
    <source>
        <dbReference type="SAM" id="SignalP"/>
    </source>
</evidence>
<feature type="signal peptide" evidence="16">
    <location>
        <begin position="1"/>
        <end position="21"/>
    </location>
</feature>
<comment type="similarity">
    <text evidence="2">Belongs to the SARAF family.</text>
</comment>
<feature type="compositionally biased region" description="Low complexity" evidence="14">
    <location>
        <begin position="299"/>
        <end position="309"/>
    </location>
</feature>
<proteinExistence type="inferred from homology"/>
<evidence type="ECO:0000256" key="4">
    <source>
        <dbReference type="ARBA" id="ARBA00022448"/>
    </source>
</evidence>
<feature type="compositionally biased region" description="Gly residues" evidence="14">
    <location>
        <begin position="281"/>
        <end position="298"/>
    </location>
</feature>
<dbReference type="PANTHER" id="PTHR15929">
    <property type="entry name" value="STORE-OPERATED CALCIUM ENTRY-ASSOCIATED REGULATORY FACTOR"/>
    <property type="match status" value="1"/>
</dbReference>
<dbReference type="EMBL" id="JAFEKC020000009">
    <property type="protein sequence ID" value="KAK0512687.1"/>
    <property type="molecule type" value="Genomic_DNA"/>
</dbReference>
<evidence type="ECO:0000256" key="2">
    <source>
        <dbReference type="ARBA" id="ARBA00006833"/>
    </source>
</evidence>
<dbReference type="GO" id="GO:2001256">
    <property type="term" value="P:regulation of store-operated calcium entry"/>
    <property type="evidence" value="ECO:0007669"/>
    <property type="project" value="InterPro"/>
</dbReference>
<feature type="chain" id="PRO_5041376001" description="Store-operated calcium entry-associated regulatory factor" evidence="16">
    <location>
        <begin position="22"/>
        <end position="328"/>
    </location>
</feature>
<name>A0AA39R0J3_9LECA</name>
<dbReference type="PANTHER" id="PTHR15929:SF0">
    <property type="entry name" value="STORE-OPERATED CALCIUM ENTRY-ASSOCIATED REGULATORY FACTOR"/>
    <property type="match status" value="1"/>
</dbReference>
<feature type="transmembrane region" description="Helical" evidence="15">
    <location>
        <begin position="162"/>
        <end position="180"/>
    </location>
</feature>
<feature type="compositionally biased region" description="Pro residues" evidence="14">
    <location>
        <begin position="215"/>
        <end position="227"/>
    </location>
</feature>
<dbReference type="GO" id="GO:0005789">
    <property type="term" value="C:endoplasmic reticulum membrane"/>
    <property type="evidence" value="ECO:0007669"/>
    <property type="project" value="UniProtKB-SubCell"/>
</dbReference>
<accession>A0AA39R0J3</accession>
<evidence type="ECO:0000256" key="7">
    <source>
        <dbReference type="ARBA" id="ARBA00022729"/>
    </source>
</evidence>
<keyword evidence="12 15" id="KW-0472">Membrane</keyword>
<comment type="subcellular location">
    <subcellularLocation>
        <location evidence="1">Endoplasmic reticulum membrane</location>
        <topology evidence="1">Single-pass type I membrane protein</topology>
    </subcellularLocation>
</comment>
<keyword evidence="4" id="KW-0813">Transport</keyword>
<evidence type="ECO:0000256" key="15">
    <source>
        <dbReference type="SAM" id="Phobius"/>
    </source>
</evidence>
<gene>
    <name evidence="17" type="ORF">JMJ35_004704</name>
</gene>
<dbReference type="Proteomes" id="UP001166286">
    <property type="component" value="Unassembled WGS sequence"/>
</dbReference>
<keyword evidence="6 15" id="KW-0812">Transmembrane</keyword>
<evidence type="ECO:0000256" key="8">
    <source>
        <dbReference type="ARBA" id="ARBA00022824"/>
    </source>
</evidence>
<feature type="compositionally biased region" description="Gly residues" evidence="14">
    <location>
        <begin position="198"/>
        <end position="212"/>
    </location>
</feature>
<evidence type="ECO:0000256" key="14">
    <source>
        <dbReference type="SAM" id="MobiDB-lite"/>
    </source>
</evidence>
<evidence type="ECO:0000313" key="17">
    <source>
        <dbReference type="EMBL" id="KAK0512687.1"/>
    </source>
</evidence>
<keyword evidence="10 15" id="KW-1133">Transmembrane helix</keyword>
<keyword evidence="11" id="KW-0406">Ion transport</keyword>
<keyword evidence="7 16" id="KW-0732">Signal</keyword>
<feature type="region of interest" description="Disordered" evidence="14">
    <location>
        <begin position="192"/>
        <end position="250"/>
    </location>
</feature>
<evidence type="ECO:0000256" key="13">
    <source>
        <dbReference type="ARBA" id="ARBA00031116"/>
    </source>
</evidence>
<evidence type="ECO:0000256" key="12">
    <source>
        <dbReference type="ARBA" id="ARBA00023136"/>
    </source>
</evidence>
<evidence type="ECO:0000256" key="9">
    <source>
        <dbReference type="ARBA" id="ARBA00022837"/>
    </source>
</evidence>
<feature type="region of interest" description="Disordered" evidence="14">
    <location>
        <begin position="262"/>
        <end position="328"/>
    </location>
</feature>
<reference evidence="17" key="1">
    <citation type="submission" date="2023-03" db="EMBL/GenBank/DDBJ databases">
        <title>Complete genome of Cladonia borealis.</title>
        <authorList>
            <person name="Park H."/>
        </authorList>
    </citation>
    <scope>NUCLEOTIDE SEQUENCE</scope>
    <source>
        <strain evidence="17">ANT050790</strain>
    </source>
</reference>
<evidence type="ECO:0000313" key="18">
    <source>
        <dbReference type="Proteomes" id="UP001166286"/>
    </source>
</evidence>
<feature type="compositionally biased region" description="Low complexity" evidence="14">
    <location>
        <begin position="232"/>
        <end position="242"/>
    </location>
</feature>